<protein>
    <submittedName>
        <fullName evidence="7">Threonine efflux protein</fullName>
    </submittedName>
</protein>
<dbReference type="PANTHER" id="PTHR30086:SF20">
    <property type="entry name" value="ARGININE EXPORTER PROTEIN ARGO-RELATED"/>
    <property type="match status" value="1"/>
</dbReference>
<feature type="transmembrane region" description="Helical" evidence="6">
    <location>
        <begin position="6"/>
        <end position="27"/>
    </location>
</feature>
<evidence type="ECO:0000256" key="3">
    <source>
        <dbReference type="ARBA" id="ARBA00022692"/>
    </source>
</evidence>
<feature type="transmembrane region" description="Helical" evidence="6">
    <location>
        <begin position="190"/>
        <end position="213"/>
    </location>
</feature>
<evidence type="ECO:0000256" key="4">
    <source>
        <dbReference type="ARBA" id="ARBA00022989"/>
    </source>
</evidence>
<evidence type="ECO:0000256" key="2">
    <source>
        <dbReference type="ARBA" id="ARBA00022475"/>
    </source>
</evidence>
<reference evidence="7 8" key="1">
    <citation type="submission" date="2020-10" db="EMBL/GenBank/DDBJ databases">
        <title>Complete genome sequence of Corynebacterium massiliense DSM 45435, type strain of Corynebacterium massiliense.</title>
        <authorList>
            <person name="Busche T."/>
            <person name="Kalinowski J."/>
            <person name="Ruckert C."/>
        </authorList>
    </citation>
    <scope>NUCLEOTIDE SEQUENCE [LARGE SCALE GENOMIC DNA]</scope>
    <source>
        <strain evidence="7 8">DSM 45435</strain>
    </source>
</reference>
<evidence type="ECO:0000256" key="1">
    <source>
        <dbReference type="ARBA" id="ARBA00004651"/>
    </source>
</evidence>
<keyword evidence="3 6" id="KW-0812">Transmembrane</keyword>
<feature type="transmembrane region" description="Helical" evidence="6">
    <location>
        <begin position="70"/>
        <end position="90"/>
    </location>
</feature>
<sequence>MTLSAYLTVLMLNLVGSISPGPDTVLVTRLATKSRRHAVAAALGVQTGALCWFSLTVFGAATVLSTFPEILGAVQIVGGSFLIYMGSRLVRGGLIQRKYPPASLEEVEGVLGRPIRSYRAGVACNLSNPKIVLFLASLIAPLLPAHAGIGASVTLIAGLSLTSVALFLTLAVVVSTAAVRRRLLKAGPGIDIGSGAFFVVAGAALVIAGVTSFI</sequence>
<evidence type="ECO:0000313" key="8">
    <source>
        <dbReference type="Proteomes" id="UP001220064"/>
    </source>
</evidence>
<name>A0ABY7U8G0_9CORY</name>
<organism evidence="7 8">
    <name type="scientific">Corynebacterium massiliense DSM 45435</name>
    <dbReference type="NCBI Taxonomy" id="1121364"/>
    <lineage>
        <taxon>Bacteria</taxon>
        <taxon>Bacillati</taxon>
        <taxon>Actinomycetota</taxon>
        <taxon>Actinomycetes</taxon>
        <taxon>Mycobacteriales</taxon>
        <taxon>Corynebacteriaceae</taxon>
        <taxon>Corynebacterium</taxon>
    </lineage>
</organism>
<keyword evidence="4 6" id="KW-1133">Transmembrane helix</keyword>
<proteinExistence type="predicted"/>
<evidence type="ECO:0000256" key="6">
    <source>
        <dbReference type="SAM" id="Phobius"/>
    </source>
</evidence>
<comment type="subcellular location">
    <subcellularLocation>
        <location evidence="1">Cell membrane</location>
        <topology evidence="1">Multi-pass membrane protein</topology>
    </subcellularLocation>
</comment>
<feature type="transmembrane region" description="Helical" evidence="6">
    <location>
        <begin position="155"/>
        <end position="178"/>
    </location>
</feature>
<dbReference type="InterPro" id="IPR001123">
    <property type="entry name" value="LeuE-type"/>
</dbReference>
<evidence type="ECO:0000313" key="7">
    <source>
        <dbReference type="EMBL" id="WCZ32993.1"/>
    </source>
</evidence>
<dbReference type="Pfam" id="PF01810">
    <property type="entry name" value="LysE"/>
    <property type="match status" value="1"/>
</dbReference>
<gene>
    <name evidence="7" type="primary">rhtC2</name>
    <name evidence="7" type="ORF">CMASS_07815</name>
</gene>
<keyword evidence="5 6" id="KW-0472">Membrane</keyword>
<keyword evidence="8" id="KW-1185">Reference proteome</keyword>
<feature type="transmembrane region" description="Helical" evidence="6">
    <location>
        <begin position="131"/>
        <end position="149"/>
    </location>
</feature>
<dbReference type="RefSeq" id="WP_022863240.1">
    <property type="nucleotide sequence ID" value="NZ_ATVG01000008.1"/>
</dbReference>
<evidence type="ECO:0000256" key="5">
    <source>
        <dbReference type="ARBA" id="ARBA00023136"/>
    </source>
</evidence>
<keyword evidence="2" id="KW-1003">Cell membrane</keyword>
<dbReference type="Proteomes" id="UP001220064">
    <property type="component" value="Chromosome"/>
</dbReference>
<dbReference type="EMBL" id="CP063189">
    <property type="protein sequence ID" value="WCZ32993.1"/>
    <property type="molecule type" value="Genomic_DNA"/>
</dbReference>
<accession>A0ABY7U8G0</accession>
<dbReference type="PANTHER" id="PTHR30086">
    <property type="entry name" value="ARGININE EXPORTER PROTEIN ARGO"/>
    <property type="match status" value="1"/>
</dbReference>
<feature type="transmembrane region" description="Helical" evidence="6">
    <location>
        <begin position="39"/>
        <end position="64"/>
    </location>
</feature>